<protein>
    <submittedName>
        <fullName evidence="1">Uncharacterized protein</fullName>
    </submittedName>
</protein>
<sequence length="92" mass="10163">MDGKVPAPSSDIVNVYDLLALLAGEGYSRETAIEHIKILMEVSRSPYISTDLKRAIGFVQSFTFSLSNLSPNQMTELVDVIEKQRKALAEGF</sequence>
<dbReference type="EMBL" id="JACJST010000020">
    <property type="protein sequence ID" value="MBD2570024.1"/>
    <property type="molecule type" value="Genomic_DNA"/>
</dbReference>
<comment type="caution">
    <text evidence="1">The sequence shown here is derived from an EMBL/GenBank/DDBJ whole genome shotgun (WGS) entry which is preliminary data.</text>
</comment>
<keyword evidence="2" id="KW-1185">Reference proteome</keyword>
<accession>A0ABR8FM60</accession>
<organism evidence="1 2">
    <name type="scientific">Anabaena lutea FACHB-196</name>
    <dbReference type="NCBI Taxonomy" id="2692881"/>
    <lineage>
        <taxon>Bacteria</taxon>
        <taxon>Bacillati</taxon>
        <taxon>Cyanobacteriota</taxon>
        <taxon>Cyanophyceae</taxon>
        <taxon>Nostocales</taxon>
        <taxon>Nostocaceae</taxon>
        <taxon>Anabaena</taxon>
    </lineage>
</organism>
<evidence type="ECO:0000313" key="1">
    <source>
        <dbReference type="EMBL" id="MBD2570024.1"/>
    </source>
</evidence>
<dbReference type="Proteomes" id="UP000640531">
    <property type="component" value="Unassembled WGS sequence"/>
</dbReference>
<reference evidence="1 2" key="1">
    <citation type="journal article" date="2020" name="ISME J.">
        <title>Comparative genomics reveals insights into cyanobacterial evolution and habitat adaptation.</title>
        <authorList>
            <person name="Chen M.Y."/>
            <person name="Teng W.K."/>
            <person name="Zhao L."/>
            <person name="Hu C.X."/>
            <person name="Zhou Y.K."/>
            <person name="Han B.P."/>
            <person name="Song L.R."/>
            <person name="Shu W.S."/>
        </authorList>
    </citation>
    <scope>NUCLEOTIDE SEQUENCE [LARGE SCALE GENOMIC DNA]</scope>
    <source>
        <strain evidence="1 2">FACHB-196</strain>
    </source>
</reference>
<gene>
    <name evidence="1" type="ORF">H6G59_19410</name>
</gene>
<evidence type="ECO:0000313" key="2">
    <source>
        <dbReference type="Proteomes" id="UP000640531"/>
    </source>
</evidence>
<dbReference type="RefSeq" id="WP_190717373.1">
    <property type="nucleotide sequence ID" value="NZ_JACJST010000020.1"/>
</dbReference>
<proteinExistence type="predicted"/>
<name>A0ABR8FM60_9NOST</name>